<sequence length="100" mass="11662">MKKYKFLVCCIKPVAREDSFKSPELRMNSSEAVRSYVPLGDTAVFDRNINFPTSMPSNREGRWRRRKNIFSFVKAFLCEFSLVMFSFSISVFDEELSSLP</sequence>
<evidence type="ECO:0000256" key="1">
    <source>
        <dbReference type="SAM" id="Phobius"/>
    </source>
</evidence>
<proteinExistence type="predicted"/>
<accession>A0AAD3S7Y7</accession>
<feature type="transmembrane region" description="Helical" evidence="1">
    <location>
        <begin position="69"/>
        <end position="92"/>
    </location>
</feature>
<keyword evidence="1" id="KW-0812">Transmembrane</keyword>
<organism evidence="2 3">
    <name type="scientific">Nepenthes gracilis</name>
    <name type="common">Slender pitcher plant</name>
    <dbReference type="NCBI Taxonomy" id="150966"/>
    <lineage>
        <taxon>Eukaryota</taxon>
        <taxon>Viridiplantae</taxon>
        <taxon>Streptophyta</taxon>
        <taxon>Embryophyta</taxon>
        <taxon>Tracheophyta</taxon>
        <taxon>Spermatophyta</taxon>
        <taxon>Magnoliopsida</taxon>
        <taxon>eudicotyledons</taxon>
        <taxon>Gunneridae</taxon>
        <taxon>Pentapetalae</taxon>
        <taxon>Caryophyllales</taxon>
        <taxon>Nepenthaceae</taxon>
        <taxon>Nepenthes</taxon>
    </lineage>
</organism>
<evidence type="ECO:0000313" key="3">
    <source>
        <dbReference type="Proteomes" id="UP001279734"/>
    </source>
</evidence>
<dbReference type="EMBL" id="BSYO01000006">
    <property type="protein sequence ID" value="GMH05672.1"/>
    <property type="molecule type" value="Genomic_DNA"/>
</dbReference>
<keyword evidence="3" id="KW-1185">Reference proteome</keyword>
<evidence type="ECO:0000313" key="2">
    <source>
        <dbReference type="EMBL" id="GMH05672.1"/>
    </source>
</evidence>
<protein>
    <submittedName>
        <fullName evidence="2">Uncharacterized protein</fullName>
    </submittedName>
</protein>
<dbReference type="Proteomes" id="UP001279734">
    <property type="component" value="Unassembled WGS sequence"/>
</dbReference>
<keyword evidence="1" id="KW-0472">Membrane</keyword>
<reference evidence="2" key="1">
    <citation type="submission" date="2023-05" db="EMBL/GenBank/DDBJ databases">
        <title>Nepenthes gracilis genome sequencing.</title>
        <authorList>
            <person name="Fukushima K."/>
        </authorList>
    </citation>
    <scope>NUCLEOTIDE SEQUENCE</scope>
    <source>
        <strain evidence="2">SING2019-196</strain>
    </source>
</reference>
<gene>
    <name evidence="2" type="ORF">Nepgr_007512</name>
</gene>
<dbReference type="AlphaFoldDB" id="A0AAD3S7Y7"/>
<keyword evidence="1" id="KW-1133">Transmembrane helix</keyword>
<name>A0AAD3S7Y7_NEPGR</name>
<comment type="caution">
    <text evidence="2">The sequence shown here is derived from an EMBL/GenBank/DDBJ whole genome shotgun (WGS) entry which is preliminary data.</text>
</comment>